<comment type="subcellular location">
    <subcellularLocation>
        <location evidence="1">Membrane</location>
        <topology evidence="1">Multi-pass membrane protein</topology>
    </subcellularLocation>
</comment>
<evidence type="ECO:0000256" key="3">
    <source>
        <dbReference type="ARBA" id="ARBA00022692"/>
    </source>
</evidence>
<keyword evidence="4 6" id="KW-1133">Transmembrane helix</keyword>
<protein>
    <submittedName>
        <fullName evidence="7">Allantoate permease</fullName>
    </submittedName>
</protein>
<evidence type="ECO:0000256" key="1">
    <source>
        <dbReference type="ARBA" id="ARBA00004141"/>
    </source>
</evidence>
<evidence type="ECO:0000256" key="5">
    <source>
        <dbReference type="ARBA" id="ARBA00023136"/>
    </source>
</evidence>
<dbReference type="GO" id="GO:0022857">
    <property type="term" value="F:transmembrane transporter activity"/>
    <property type="evidence" value="ECO:0007669"/>
    <property type="project" value="InterPro"/>
</dbReference>
<keyword evidence="5 6" id="KW-0472">Membrane</keyword>
<dbReference type="PANTHER" id="PTHR43791:SF103">
    <property type="entry name" value="MAJOR FACILITATOR SUPERFAMILY (MFS) PROFILE DOMAIN-CONTAINING PROTEIN-RELATED"/>
    <property type="match status" value="1"/>
</dbReference>
<keyword evidence="3 6" id="KW-0812">Transmembrane</keyword>
<dbReference type="InterPro" id="IPR011701">
    <property type="entry name" value="MFS"/>
</dbReference>
<dbReference type="AlphaFoldDB" id="L7IVD3"/>
<dbReference type="Pfam" id="PF07690">
    <property type="entry name" value="MFS_1"/>
    <property type="match status" value="1"/>
</dbReference>
<organism>
    <name type="scientific">Pyricularia oryzae (strain P131)</name>
    <name type="common">Rice blast fungus</name>
    <name type="synonym">Magnaporthe oryzae</name>
    <dbReference type="NCBI Taxonomy" id="1143193"/>
    <lineage>
        <taxon>Eukaryota</taxon>
        <taxon>Fungi</taxon>
        <taxon>Dikarya</taxon>
        <taxon>Ascomycota</taxon>
        <taxon>Pezizomycotina</taxon>
        <taxon>Sordariomycetes</taxon>
        <taxon>Sordariomycetidae</taxon>
        <taxon>Magnaporthales</taxon>
        <taxon>Pyriculariaceae</taxon>
        <taxon>Pyricularia</taxon>
    </lineage>
</organism>
<feature type="transmembrane region" description="Helical" evidence="6">
    <location>
        <begin position="391"/>
        <end position="412"/>
    </location>
</feature>
<sequence length="493" mass="54451">METKPVANGPIQLQAPRVESKGNVVDTSFLPVALTEEQKVLRKIDRTVLPMMCAVFFLQYLDKQSLSYAGVFGVIEDLELTPQQFSIIWGAICLCLAAPTKFAGFATVRFLLGITEGCVSPAFVTITAIWYQKKDHASRTATWLSMNGLAQVLGCLLTYGIGVNDSLGLAPWRTLFLVCGALTIAVGVVFYILMPCGPNNAWFLNERDKEVLSARMAQDREGGDKTSFSVVQLREALRDPKVWCVFWFGVLTTMQAPVLTVSRQRMVVRIDDVIEYDTDNQNYSQFASLVINSIGYDRYQTMLYTAPSGAVQIALLWTGVFLCWVMPQKRTFVVLIMIVPPLAATILLLELPLDAGWGVIVASWLASCISAVASPLLSLVSSNFKGNTKRAVVNCLFFMGYCAGCIGAPQLWTERPRYFKGVVTSIVTWLLLAVVVLLYRFLCMRDNTIRDGEVSGSAGTGIEADSGPVTLDKLGQHEADLTDKQDRGFRYSW</sequence>
<feature type="transmembrane region" description="Helical" evidence="6">
    <location>
        <begin position="418"/>
        <end position="442"/>
    </location>
</feature>
<evidence type="ECO:0000256" key="2">
    <source>
        <dbReference type="ARBA" id="ARBA00022448"/>
    </source>
</evidence>
<proteinExistence type="predicted"/>
<dbReference type="EMBL" id="JH794362">
    <property type="protein sequence ID" value="ELQ59873.1"/>
    <property type="molecule type" value="Genomic_DNA"/>
</dbReference>
<dbReference type="PANTHER" id="PTHR43791">
    <property type="entry name" value="PERMEASE-RELATED"/>
    <property type="match status" value="1"/>
</dbReference>
<dbReference type="InterPro" id="IPR036259">
    <property type="entry name" value="MFS_trans_sf"/>
</dbReference>
<name>L7IVD3_PYRO1</name>
<feature type="transmembrane region" description="Helical" evidence="6">
    <location>
        <begin position="355"/>
        <end position="379"/>
    </location>
</feature>
<evidence type="ECO:0000256" key="6">
    <source>
        <dbReference type="SAM" id="Phobius"/>
    </source>
</evidence>
<accession>L7IVD3</accession>
<evidence type="ECO:0000256" key="4">
    <source>
        <dbReference type="ARBA" id="ARBA00022989"/>
    </source>
</evidence>
<dbReference type="Gene3D" id="1.20.1250.20">
    <property type="entry name" value="MFS general substrate transporter like domains"/>
    <property type="match status" value="1"/>
</dbReference>
<feature type="transmembrane region" description="Helical" evidence="6">
    <location>
        <begin position="332"/>
        <end position="349"/>
    </location>
</feature>
<feature type="transmembrane region" description="Helical" evidence="6">
    <location>
        <begin position="110"/>
        <end position="131"/>
    </location>
</feature>
<evidence type="ECO:0000313" key="7">
    <source>
        <dbReference type="EMBL" id="ELQ59873.1"/>
    </source>
</evidence>
<feature type="transmembrane region" description="Helical" evidence="6">
    <location>
        <begin position="174"/>
        <end position="194"/>
    </location>
</feature>
<keyword evidence="2" id="KW-0813">Transport</keyword>
<gene>
    <name evidence="7" type="ORF">OOW_P131scaffold01326g12</name>
</gene>
<dbReference type="GO" id="GO:0016020">
    <property type="term" value="C:membrane"/>
    <property type="evidence" value="ECO:0007669"/>
    <property type="project" value="UniProtKB-SubCell"/>
</dbReference>
<dbReference type="SUPFAM" id="SSF103473">
    <property type="entry name" value="MFS general substrate transporter"/>
    <property type="match status" value="1"/>
</dbReference>
<reference evidence="7" key="1">
    <citation type="journal article" date="2012" name="PLoS Genet.">
        <title>Comparative analysis of the genomes of two field isolates of the rice blast fungus Magnaporthe oryzae.</title>
        <authorList>
            <person name="Xue M."/>
            <person name="Yang J."/>
            <person name="Li Z."/>
            <person name="Hu S."/>
            <person name="Yao N."/>
            <person name="Dean R.A."/>
            <person name="Zhao W."/>
            <person name="Shen M."/>
            <person name="Zhang H."/>
            <person name="Li C."/>
            <person name="Liu L."/>
            <person name="Cao L."/>
            <person name="Xu X."/>
            <person name="Xing Y."/>
            <person name="Hsiang T."/>
            <person name="Zhang Z."/>
            <person name="Xu J.R."/>
            <person name="Peng Y.L."/>
        </authorList>
    </citation>
    <scope>NUCLEOTIDE SEQUENCE [LARGE SCALE GENOMIC DNA]</scope>
    <source>
        <strain evidence="7">P131</strain>
    </source>
</reference>
<feature type="transmembrane region" description="Helical" evidence="6">
    <location>
        <begin position="302"/>
        <end position="325"/>
    </location>
</feature>
<feature type="transmembrane region" description="Helical" evidence="6">
    <location>
        <begin position="143"/>
        <end position="162"/>
    </location>
</feature>